<reference evidence="7" key="2">
    <citation type="submission" date="2020-11" db="EMBL/GenBank/DDBJ databases">
        <authorList>
            <person name="McCartney M.A."/>
            <person name="Auch B."/>
            <person name="Kono T."/>
            <person name="Mallez S."/>
            <person name="Becker A."/>
            <person name="Gohl D.M."/>
            <person name="Silverstein K.A.T."/>
            <person name="Koren S."/>
            <person name="Bechman K.B."/>
            <person name="Herman A."/>
            <person name="Abrahante J.E."/>
            <person name="Garbe J."/>
        </authorList>
    </citation>
    <scope>NUCLEOTIDE SEQUENCE</scope>
    <source>
        <strain evidence="7">Duluth1</strain>
        <tissue evidence="7">Whole animal</tissue>
    </source>
</reference>
<dbReference type="GO" id="GO:0005576">
    <property type="term" value="C:extracellular region"/>
    <property type="evidence" value="ECO:0007669"/>
    <property type="project" value="UniProtKB-SubCell"/>
</dbReference>
<evidence type="ECO:0000259" key="6">
    <source>
        <dbReference type="PROSITE" id="PS50871"/>
    </source>
</evidence>
<dbReference type="PROSITE" id="PS50871">
    <property type="entry name" value="C1Q"/>
    <property type="match status" value="1"/>
</dbReference>
<dbReference type="Gene3D" id="2.60.120.40">
    <property type="match status" value="1"/>
</dbReference>
<keyword evidence="4" id="KW-0175">Coiled coil</keyword>
<feature type="coiled-coil region" evidence="4">
    <location>
        <begin position="25"/>
        <end position="52"/>
    </location>
</feature>
<evidence type="ECO:0000256" key="2">
    <source>
        <dbReference type="ARBA" id="ARBA00022525"/>
    </source>
</evidence>
<comment type="caution">
    <text evidence="7">The sequence shown here is derived from an EMBL/GenBank/DDBJ whole genome shotgun (WGS) entry which is preliminary data.</text>
</comment>
<reference evidence="7" key="1">
    <citation type="journal article" date="2019" name="bioRxiv">
        <title>The Genome of the Zebra Mussel, Dreissena polymorpha: A Resource for Invasive Species Research.</title>
        <authorList>
            <person name="McCartney M.A."/>
            <person name="Auch B."/>
            <person name="Kono T."/>
            <person name="Mallez S."/>
            <person name="Zhang Y."/>
            <person name="Obille A."/>
            <person name="Becker A."/>
            <person name="Abrahante J.E."/>
            <person name="Garbe J."/>
            <person name="Badalamenti J.P."/>
            <person name="Herman A."/>
            <person name="Mangelson H."/>
            <person name="Liachko I."/>
            <person name="Sullivan S."/>
            <person name="Sone E.D."/>
            <person name="Koren S."/>
            <person name="Silverstein K.A.T."/>
            <person name="Beckman K.B."/>
            <person name="Gohl D.M."/>
        </authorList>
    </citation>
    <scope>NUCLEOTIDE SEQUENCE</scope>
    <source>
        <strain evidence="7">Duluth1</strain>
        <tissue evidence="7">Whole animal</tissue>
    </source>
</reference>
<dbReference type="EMBL" id="JAIWYP010000006">
    <property type="protein sequence ID" value="KAH3805660.1"/>
    <property type="molecule type" value="Genomic_DNA"/>
</dbReference>
<keyword evidence="2" id="KW-0964">Secreted</keyword>
<dbReference type="PANTHER" id="PTHR22923">
    <property type="entry name" value="CEREBELLIN-RELATED"/>
    <property type="match status" value="1"/>
</dbReference>
<feature type="signal peptide" evidence="5">
    <location>
        <begin position="1"/>
        <end position="16"/>
    </location>
</feature>
<dbReference type="Pfam" id="PF00386">
    <property type="entry name" value="C1q"/>
    <property type="match status" value="1"/>
</dbReference>
<dbReference type="SMART" id="SM00110">
    <property type="entry name" value="C1Q"/>
    <property type="match status" value="1"/>
</dbReference>
<evidence type="ECO:0000313" key="8">
    <source>
        <dbReference type="Proteomes" id="UP000828390"/>
    </source>
</evidence>
<evidence type="ECO:0000256" key="5">
    <source>
        <dbReference type="SAM" id="SignalP"/>
    </source>
</evidence>
<evidence type="ECO:0000256" key="3">
    <source>
        <dbReference type="ARBA" id="ARBA00022729"/>
    </source>
</evidence>
<sequence>MSFIFWFIVFVSVTYGAVDKALLPEINCADEIKAIKERLAKVEEEQELEKERDFRLNHGSGRRSYEVDAVAFFATIGATVDHLGQGQTVVFDQLLTMIDSTHSVGAYSATTGVFTAPLNGLYVFSVTLLALNTHATHLALHKNNTPLSTIYVNANSASSTVTVSLVRGDSVYVKHMDNDHGLYGAFYGGQSTFTGFLLQREYDDSPVVG</sequence>
<dbReference type="AlphaFoldDB" id="A0A9D4FVA8"/>
<dbReference type="InterPro" id="IPR050822">
    <property type="entry name" value="Cerebellin_Synaptic_Org"/>
</dbReference>
<comment type="subcellular location">
    <subcellularLocation>
        <location evidence="1">Secreted</location>
    </subcellularLocation>
</comment>
<dbReference type="Proteomes" id="UP000828390">
    <property type="component" value="Unassembled WGS sequence"/>
</dbReference>
<accession>A0A9D4FVA8</accession>
<dbReference type="InterPro" id="IPR001073">
    <property type="entry name" value="C1q_dom"/>
</dbReference>
<dbReference type="OrthoDB" id="6117751at2759"/>
<name>A0A9D4FVA8_DREPO</name>
<dbReference type="InterPro" id="IPR008983">
    <property type="entry name" value="Tumour_necrosis_fac-like_dom"/>
</dbReference>
<protein>
    <recommendedName>
        <fullName evidence="6">C1q domain-containing protein</fullName>
    </recommendedName>
</protein>
<gene>
    <name evidence="7" type="ORF">DPMN_133966</name>
</gene>
<proteinExistence type="predicted"/>
<dbReference type="PANTHER" id="PTHR22923:SF116">
    <property type="entry name" value="C1Q DOMAIN-CONTAINING PROTEIN"/>
    <property type="match status" value="1"/>
</dbReference>
<evidence type="ECO:0000313" key="7">
    <source>
        <dbReference type="EMBL" id="KAH3805660.1"/>
    </source>
</evidence>
<keyword evidence="8" id="KW-1185">Reference proteome</keyword>
<dbReference type="SUPFAM" id="SSF49842">
    <property type="entry name" value="TNF-like"/>
    <property type="match status" value="1"/>
</dbReference>
<feature type="domain" description="C1q" evidence="6">
    <location>
        <begin position="65"/>
        <end position="204"/>
    </location>
</feature>
<organism evidence="7 8">
    <name type="scientific">Dreissena polymorpha</name>
    <name type="common">Zebra mussel</name>
    <name type="synonym">Mytilus polymorpha</name>
    <dbReference type="NCBI Taxonomy" id="45954"/>
    <lineage>
        <taxon>Eukaryota</taxon>
        <taxon>Metazoa</taxon>
        <taxon>Spiralia</taxon>
        <taxon>Lophotrochozoa</taxon>
        <taxon>Mollusca</taxon>
        <taxon>Bivalvia</taxon>
        <taxon>Autobranchia</taxon>
        <taxon>Heteroconchia</taxon>
        <taxon>Euheterodonta</taxon>
        <taxon>Imparidentia</taxon>
        <taxon>Neoheterodontei</taxon>
        <taxon>Myida</taxon>
        <taxon>Dreissenoidea</taxon>
        <taxon>Dreissenidae</taxon>
        <taxon>Dreissena</taxon>
    </lineage>
</organism>
<keyword evidence="3 5" id="KW-0732">Signal</keyword>
<feature type="chain" id="PRO_5038536618" description="C1q domain-containing protein" evidence="5">
    <location>
        <begin position="17"/>
        <end position="209"/>
    </location>
</feature>
<evidence type="ECO:0000256" key="4">
    <source>
        <dbReference type="SAM" id="Coils"/>
    </source>
</evidence>
<dbReference type="PRINTS" id="PR00007">
    <property type="entry name" value="COMPLEMNTC1Q"/>
</dbReference>
<evidence type="ECO:0000256" key="1">
    <source>
        <dbReference type="ARBA" id="ARBA00004613"/>
    </source>
</evidence>